<dbReference type="RefSeq" id="WP_105042043.1">
    <property type="nucleotide sequence ID" value="NZ_MQWA01000001.1"/>
</dbReference>
<dbReference type="GO" id="GO:0030791">
    <property type="term" value="F:arsenite methyltransferase activity"/>
    <property type="evidence" value="ECO:0007669"/>
    <property type="project" value="UniProtKB-EC"/>
</dbReference>
<evidence type="ECO:0000256" key="1">
    <source>
        <dbReference type="ARBA" id="ARBA00022679"/>
    </source>
</evidence>
<gene>
    <name evidence="10" type="ORF">BSZ32_02950</name>
</gene>
<evidence type="ECO:0000256" key="7">
    <source>
        <dbReference type="ARBA" id="ARBA00047943"/>
    </source>
</evidence>
<dbReference type="Gene3D" id="3.40.50.150">
    <property type="entry name" value="Vaccinia Virus protein VP39"/>
    <property type="match status" value="2"/>
</dbReference>
<evidence type="ECO:0000256" key="3">
    <source>
        <dbReference type="ARBA" id="ARBA00034487"/>
    </source>
</evidence>
<protein>
    <recommendedName>
        <fullName evidence="5">Arsenite methyltransferase</fullName>
        <ecNumber evidence="4">2.1.1.137</ecNumber>
    </recommendedName>
</protein>
<evidence type="ECO:0000259" key="9">
    <source>
        <dbReference type="Pfam" id="PF13847"/>
    </source>
</evidence>
<evidence type="ECO:0000256" key="4">
    <source>
        <dbReference type="ARBA" id="ARBA00034521"/>
    </source>
</evidence>
<dbReference type="EMBL" id="MQWA01000001">
    <property type="protein sequence ID" value="PQJ27553.1"/>
    <property type="molecule type" value="Genomic_DNA"/>
</dbReference>
<dbReference type="InterPro" id="IPR025714">
    <property type="entry name" value="Methyltranfer_dom"/>
</dbReference>
<keyword evidence="2" id="KW-0949">S-adenosyl-L-methionine</keyword>
<evidence type="ECO:0000313" key="11">
    <source>
        <dbReference type="Proteomes" id="UP000239907"/>
    </source>
</evidence>
<dbReference type="InterPro" id="IPR026669">
    <property type="entry name" value="Arsenite_MeTrfase-like"/>
</dbReference>
<dbReference type="EC" id="2.1.1.137" evidence="4"/>
<dbReference type="PANTHER" id="PTHR43675:SF8">
    <property type="entry name" value="ARSENITE METHYLTRANSFERASE"/>
    <property type="match status" value="1"/>
</dbReference>
<dbReference type="AlphaFoldDB" id="A0A2S7U029"/>
<comment type="caution">
    <text evidence="10">The sequence shown here is derived from an EMBL/GenBank/DDBJ whole genome shotgun (WGS) entry which is preliminary data.</text>
</comment>
<evidence type="ECO:0000256" key="6">
    <source>
        <dbReference type="ARBA" id="ARBA00047941"/>
    </source>
</evidence>
<feature type="domain" description="Methyltransferase" evidence="9">
    <location>
        <begin position="155"/>
        <end position="244"/>
    </location>
</feature>
<comment type="similarity">
    <text evidence="3">Belongs to the methyltransferase superfamily. Arsenite methyltransferase family.</text>
</comment>
<proteinExistence type="inferred from homology"/>
<organism evidence="10 11">
    <name type="scientific">Rubritalea profundi</name>
    <dbReference type="NCBI Taxonomy" id="1658618"/>
    <lineage>
        <taxon>Bacteria</taxon>
        <taxon>Pseudomonadati</taxon>
        <taxon>Verrucomicrobiota</taxon>
        <taxon>Verrucomicrobiia</taxon>
        <taxon>Verrucomicrobiales</taxon>
        <taxon>Rubritaleaceae</taxon>
        <taxon>Rubritalea</taxon>
    </lineage>
</organism>
<accession>A0A2S7U029</accession>
<evidence type="ECO:0000256" key="8">
    <source>
        <dbReference type="ARBA" id="ARBA00048428"/>
    </source>
</evidence>
<comment type="catalytic activity">
    <reaction evidence="8">
        <text>arsenic triglutathione + 3 [thioredoxin]-dithiol + 3 S-adenosyl-L-methionine = trimethylarsine + 3 [thioredoxin]-disulfide + 3 glutathione + 3 S-adenosyl-L-homocysteine + 3 H(+)</text>
        <dbReference type="Rhea" id="RHEA:69432"/>
        <dbReference type="Rhea" id="RHEA-COMP:10698"/>
        <dbReference type="Rhea" id="RHEA-COMP:10700"/>
        <dbReference type="ChEBI" id="CHEBI:15378"/>
        <dbReference type="ChEBI" id="CHEBI:27130"/>
        <dbReference type="ChEBI" id="CHEBI:29950"/>
        <dbReference type="ChEBI" id="CHEBI:50058"/>
        <dbReference type="ChEBI" id="CHEBI:57856"/>
        <dbReference type="ChEBI" id="CHEBI:57925"/>
        <dbReference type="ChEBI" id="CHEBI:59789"/>
        <dbReference type="ChEBI" id="CHEBI:183640"/>
        <dbReference type="EC" id="2.1.1.137"/>
    </reaction>
</comment>
<dbReference type="Pfam" id="PF13847">
    <property type="entry name" value="Methyltransf_31"/>
    <property type="match status" value="2"/>
</dbReference>
<dbReference type="Proteomes" id="UP000239907">
    <property type="component" value="Unassembled WGS sequence"/>
</dbReference>
<evidence type="ECO:0000313" key="10">
    <source>
        <dbReference type="EMBL" id="PQJ27553.1"/>
    </source>
</evidence>
<name>A0A2S7U029_9BACT</name>
<dbReference type="CDD" id="cd02440">
    <property type="entry name" value="AdoMet_MTases"/>
    <property type="match status" value="1"/>
</dbReference>
<keyword evidence="10" id="KW-0489">Methyltransferase</keyword>
<comment type="catalytic activity">
    <reaction evidence="6">
        <text>arsenic triglutathione + [thioredoxin]-dithiol + S-adenosyl-L-methionine + 2 H2O = methylarsonous acid + [thioredoxin]-disulfide + 3 glutathione + S-adenosyl-L-homocysteine + H(+)</text>
        <dbReference type="Rhea" id="RHEA:69460"/>
        <dbReference type="Rhea" id="RHEA-COMP:10698"/>
        <dbReference type="Rhea" id="RHEA-COMP:10700"/>
        <dbReference type="ChEBI" id="CHEBI:15377"/>
        <dbReference type="ChEBI" id="CHEBI:15378"/>
        <dbReference type="ChEBI" id="CHEBI:17826"/>
        <dbReference type="ChEBI" id="CHEBI:29950"/>
        <dbReference type="ChEBI" id="CHEBI:50058"/>
        <dbReference type="ChEBI" id="CHEBI:57856"/>
        <dbReference type="ChEBI" id="CHEBI:57925"/>
        <dbReference type="ChEBI" id="CHEBI:59789"/>
        <dbReference type="ChEBI" id="CHEBI:183640"/>
        <dbReference type="EC" id="2.1.1.137"/>
    </reaction>
</comment>
<keyword evidence="11" id="KW-1185">Reference proteome</keyword>
<comment type="catalytic activity">
    <reaction evidence="7">
        <text>arsenic triglutathione + 2 [thioredoxin]-dithiol + 2 S-adenosyl-L-methionine + H2O = dimethylarsinous acid + 2 [thioredoxin]-disulfide + 3 glutathione + 2 S-adenosyl-L-homocysteine + 2 H(+)</text>
        <dbReference type="Rhea" id="RHEA:69464"/>
        <dbReference type="Rhea" id="RHEA-COMP:10698"/>
        <dbReference type="Rhea" id="RHEA-COMP:10700"/>
        <dbReference type="ChEBI" id="CHEBI:15377"/>
        <dbReference type="ChEBI" id="CHEBI:15378"/>
        <dbReference type="ChEBI" id="CHEBI:23808"/>
        <dbReference type="ChEBI" id="CHEBI:29950"/>
        <dbReference type="ChEBI" id="CHEBI:50058"/>
        <dbReference type="ChEBI" id="CHEBI:57856"/>
        <dbReference type="ChEBI" id="CHEBI:57925"/>
        <dbReference type="ChEBI" id="CHEBI:59789"/>
        <dbReference type="ChEBI" id="CHEBI:183640"/>
        <dbReference type="EC" id="2.1.1.137"/>
    </reaction>
</comment>
<dbReference type="PANTHER" id="PTHR43675">
    <property type="entry name" value="ARSENITE METHYLTRANSFERASE"/>
    <property type="match status" value="1"/>
</dbReference>
<sequence>MKTESAVKARYAAAANQAEAALCCPVDYDPKYLKVIPQEVIEKDYGCGDPSKWLKPGETVLDLGSGTGKICFIAAQVVGEQGKVIGVDMTDDMLEVAERNAPIIADAIGYSNVEFRKGRIQDLALDLKLLEEHLSENPVTDANAWMALAAVEQGIREKKPLVEDNSVNVVVSNCVLNLVEPELKEQMFQEIYRVLKKGGRAVISDIVADEEVPLHLQKDAQLWSGCISGAMTEEGFLKAFEDAGFYGVEFVKFESNPWQTVEGIEFRSVTVQAWKGKEGPCLERNQAVVYNGPFKKVLDDDGHAMERGKRYAVCEKTYNLYKRPPYCDSFTLVDPIEEVPLADAEPFDCSRTAERHPRETKGQDYKLTTASSDCCDGDSCC</sequence>
<evidence type="ECO:0000256" key="2">
    <source>
        <dbReference type="ARBA" id="ARBA00022691"/>
    </source>
</evidence>
<reference evidence="10 11" key="1">
    <citation type="submission" date="2016-12" db="EMBL/GenBank/DDBJ databases">
        <title>Study of bacterial adaptation to deep sea.</title>
        <authorList>
            <person name="Song J."/>
            <person name="Yoshizawa S."/>
            <person name="Kogure K."/>
        </authorList>
    </citation>
    <scope>NUCLEOTIDE SEQUENCE [LARGE SCALE GENOMIC DNA]</scope>
    <source>
        <strain evidence="10 11">SAORIC-165</strain>
    </source>
</reference>
<dbReference type="GO" id="GO:0032259">
    <property type="term" value="P:methylation"/>
    <property type="evidence" value="ECO:0007669"/>
    <property type="project" value="UniProtKB-KW"/>
</dbReference>
<dbReference type="InterPro" id="IPR029063">
    <property type="entry name" value="SAM-dependent_MTases_sf"/>
</dbReference>
<keyword evidence="1 10" id="KW-0808">Transferase</keyword>
<dbReference type="SUPFAM" id="SSF53335">
    <property type="entry name" value="S-adenosyl-L-methionine-dependent methyltransferases"/>
    <property type="match status" value="1"/>
</dbReference>
<feature type="domain" description="Methyltransferase" evidence="9">
    <location>
        <begin position="55"/>
        <end position="124"/>
    </location>
</feature>
<evidence type="ECO:0000256" key="5">
    <source>
        <dbReference type="ARBA" id="ARBA00034545"/>
    </source>
</evidence>
<dbReference type="OrthoDB" id="9797252at2"/>